<protein>
    <submittedName>
        <fullName evidence="5">Dihydrodipicolinate synthetase</fullName>
    </submittedName>
</protein>
<gene>
    <name evidence="5" type="ORF">BAVI_03719</name>
</gene>
<evidence type="ECO:0000256" key="1">
    <source>
        <dbReference type="ARBA" id="ARBA00007592"/>
    </source>
</evidence>
<comment type="similarity">
    <text evidence="1 3">Belongs to the DapA family.</text>
</comment>
<dbReference type="EMBL" id="ALAN01000026">
    <property type="protein sequence ID" value="ETI70163.1"/>
    <property type="molecule type" value="Genomic_DNA"/>
</dbReference>
<keyword evidence="2 3" id="KW-0456">Lyase</keyword>
<dbReference type="PANTHER" id="PTHR12128">
    <property type="entry name" value="DIHYDRODIPICOLINATE SYNTHASE"/>
    <property type="match status" value="1"/>
</dbReference>
<evidence type="ECO:0000256" key="2">
    <source>
        <dbReference type="ARBA" id="ARBA00023239"/>
    </source>
</evidence>
<dbReference type="PANTHER" id="PTHR12128:SF66">
    <property type="entry name" value="4-HYDROXY-2-OXOGLUTARATE ALDOLASE, MITOCHONDRIAL"/>
    <property type="match status" value="1"/>
</dbReference>
<organism evidence="5 6">
    <name type="scientific">Neobacillus vireti LMG 21834</name>
    <dbReference type="NCBI Taxonomy" id="1131730"/>
    <lineage>
        <taxon>Bacteria</taxon>
        <taxon>Bacillati</taxon>
        <taxon>Bacillota</taxon>
        <taxon>Bacilli</taxon>
        <taxon>Bacillales</taxon>
        <taxon>Bacillaceae</taxon>
        <taxon>Neobacillus</taxon>
    </lineage>
</organism>
<keyword evidence="6" id="KW-1185">Reference proteome</keyword>
<dbReference type="Gene3D" id="3.20.20.70">
    <property type="entry name" value="Aldolase class I"/>
    <property type="match status" value="1"/>
</dbReference>
<feature type="active site" description="Proton donor/acceptor" evidence="4">
    <location>
        <position position="141"/>
    </location>
</feature>
<dbReference type="Pfam" id="PF00701">
    <property type="entry name" value="DHDPS"/>
    <property type="match status" value="1"/>
</dbReference>
<dbReference type="SUPFAM" id="SSF51569">
    <property type="entry name" value="Aldolase"/>
    <property type="match status" value="1"/>
</dbReference>
<proteinExistence type="inferred from homology"/>
<dbReference type="GO" id="GO:0008840">
    <property type="term" value="F:4-hydroxy-tetrahydrodipicolinate synthase activity"/>
    <property type="evidence" value="ECO:0007669"/>
    <property type="project" value="TreeGrafter"/>
</dbReference>
<dbReference type="InterPro" id="IPR013785">
    <property type="entry name" value="Aldolase_TIM"/>
</dbReference>
<accession>A0AB94IT80</accession>
<name>A0AB94IT80_9BACI</name>
<sequence length="312" mass="35428">MNFALKDGNWPVMITFYTEDNQIDYYAMERLINWYKSNGMDGLFAVSQSSEMFHLSLPERVELARFVKAKAGTNVQVIASGHISDTIENQIEEIKQISATGIDAFVLVSNRLATAEESDEVFKQNIKMILHKIPGVNFGIYECPYPYKRLVSPNLLKWLADTERFFFLKDTCCDLKQINERVGAVKGTNLKIFNANTATLLESYRLGVSGFSGVMANFHPELYDWLSKVWKANPEQAQEIQAFLGMASIYELQQYPVNAKYNLLLEGIGHGLQCRSKNAAEFDMLQKIAIEQLRTVTKLFKDTILSKGSNPF</sequence>
<dbReference type="Proteomes" id="UP000018877">
    <property type="component" value="Unassembled WGS sequence"/>
</dbReference>
<feature type="active site" description="Schiff-base intermediate with substrate" evidence="4">
    <location>
        <position position="169"/>
    </location>
</feature>
<evidence type="ECO:0000313" key="6">
    <source>
        <dbReference type="Proteomes" id="UP000018877"/>
    </source>
</evidence>
<dbReference type="RefSeq" id="WP_024026960.1">
    <property type="nucleotide sequence ID" value="NZ_ALAN01000026.1"/>
</dbReference>
<reference evidence="5 6" key="1">
    <citation type="journal article" date="2014" name="Environ. Microbiol.">
        <title>The nitrate-ammonifying and nosZ-carrying bacterium Bacillus vireti is a potent source and sink for nitric and nitrous oxide under high nitrate conditions.</title>
        <authorList>
            <person name="Mania D."/>
            <person name="Heylen K."/>
            <person name="van Spanning R.J."/>
            <person name="Frostegard A."/>
        </authorList>
    </citation>
    <scope>NUCLEOTIDE SEQUENCE [LARGE SCALE GENOMIC DNA]</scope>
    <source>
        <strain evidence="5 6">LMG 21834</strain>
    </source>
</reference>
<evidence type="ECO:0000313" key="5">
    <source>
        <dbReference type="EMBL" id="ETI70163.1"/>
    </source>
</evidence>
<comment type="caution">
    <text evidence="5">The sequence shown here is derived from an EMBL/GenBank/DDBJ whole genome shotgun (WGS) entry which is preliminary data.</text>
</comment>
<evidence type="ECO:0000256" key="3">
    <source>
        <dbReference type="PIRNR" id="PIRNR001365"/>
    </source>
</evidence>
<evidence type="ECO:0000256" key="4">
    <source>
        <dbReference type="PIRSR" id="PIRSR001365-1"/>
    </source>
</evidence>
<dbReference type="AlphaFoldDB" id="A0AB94IT80"/>
<dbReference type="PIRSF" id="PIRSF001365">
    <property type="entry name" value="DHDPS"/>
    <property type="match status" value="1"/>
</dbReference>
<dbReference type="InterPro" id="IPR002220">
    <property type="entry name" value="DapA-like"/>
</dbReference>
<dbReference type="CDD" id="cd00408">
    <property type="entry name" value="DHDPS-like"/>
    <property type="match status" value="1"/>
</dbReference>
<dbReference type="SMART" id="SM01130">
    <property type="entry name" value="DHDPS"/>
    <property type="match status" value="1"/>
</dbReference>